<organism evidence="9 10">
    <name type="scientific">Terrabacter ginsenosidimutans</name>
    <dbReference type="NCBI Taxonomy" id="490575"/>
    <lineage>
        <taxon>Bacteria</taxon>
        <taxon>Bacillati</taxon>
        <taxon>Actinomycetota</taxon>
        <taxon>Actinomycetes</taxon>
        <taxon>Micrococcales</taxon>
        <taxon>Intrasporangiaceae</taxon>
        <taxon>Terrabacter</taxon>
    </lineage>
</organism>
<dbReference type="EMBL" id="BAABDC010000002">
    <property type="protein sequence ID" value="GAA3703833.1"/>
    <property type="molecule type" value="Genomic_DNA"/>
</dbReference>
<dbReference type="Proteomes" id="UP001501468">
    <property type="component" value="Unassembled WGS sequence"/>
</dbReference>
<protein>
    <recommendedName>
        <fullName evidence="3">Glucokinase</fullName>
        <ecNumber evidence="2">2.7.1.2</ecNumber>
    </recommendedName>
    <alternativeName>
        <fullName evidence="8">Glucose kinase</fullName>
    </alternativeName>
</protein>
<evidence type="ECO:0000256" key="1">
    <source>
        <dbReference type="ARBA" id="ARBA00006479"/>
    </source>
</evidence>
<dbReference type="SUPFAM" id="SSF53067">
    <property type="entry name" value="Actin-like ATPase domain"/>
    <property type="match status" value="1"/>
</dbReference>
<proteinExistence type="inferred from homology"/>
<keyword evidence="6" id="KW-0418">Kinase</keyword>
<evidence type="ECO:0000313" key="10">
    <source>
        <dbReference type="Proteomes" id="UP001501468"/>
    </source>
</evidence>
<gene>
    <name evidence="9" type="ORF">GCM10022399_20650</name>
</gene>
<evidence type="ECO:0000313" key="9">
    <source>
        <dbReference type="EMBL" id="GAA3703833.1"/>
    </source>
</evidence>
<evidence type="ECO:0000256" key="8">
    <source>
        <dbReference type="ARBA" id="ARBA00032386"/>
    </source>
</evidence>
<dbReference type="PANTHER" id="PTHR18964:SF173">
    <property type="entry name" value="GLUCOKINASE"/>
    <property type="match status" value="1"/>
</dbReference>
<reference evidence="10" key="1">
    <citation type="journal article" date="2019" name="Int. J. Syst. Evol. Microbiol.">
        <title>The Global Catalogue of Microorganisms (GCM) 10K type strain sequencing project: providing services to taxonomists for standard genome sequencing and annotation.</title>
        <authorList>
            <consortium name="The Broad Institute Genomics Platform"/>
            <consortium name="The Broad Institute Genome Sequencing Center for Infectious Disease"/>
            <person name="Wu L."/>
            <person name="Ma J."/>
        </authorList>
    </citation>
    <scope>NUCLEOTIDE SEQUENCE [LARGE SCALE GENOMIC DNA]</scope>
    <source>
        <strain evidence="10">JCM 17125</strain>
    </source>
</reference>
<dbReference type="InterPro" id="IPR043129">
    <property type="entry name" value="ATPase_NBD"/>
</dbReference>
<evidence type="ECO:0000256" key="7">
    <source>
        <dbReference type="ARBA" id="ARBA00022840"/>
    </source>
</evidence>
<evidence type="ECO:0000256" key="3">
    <source>
        <dbReference type="ARBA" id="ARBA00014701"/>
    </source>
</evidence>
<dbReference type="EC" id="2.7.1.2" evidence="2"/>
<comment type="similarity">
    <text evidence="1">Belongs to the ROK (NagC/XylR) family.</text>
</comment>
<evidence type="ECO:0000256" key="2">
    <source>
        <dbReference type="ARBA" id="ARBA00012323"/>
    </source>
</evidence>
<dbReference type="Gene3D" id="3.30.420.40">
    <property type="match status" value="2"/>
</dbReference>
<dbReference type="RefSeq" id="WP_344945330.1">
    <property type="nucleotide sequence ID" value="NZ_BAABDC010000002.1"/>
</dbReference>
<evidence type="ECO:0000256" key="4">
    <source>
        <dbReference type="ARBA" id="ARBA00022679"/>
    </source>
</evidence>
<name>A0ABP7DHN5_9MICO</name>
<evidence type="ECO:0000256" key="6">
    <source>
        <dbReference type="ARBA" id="ARBA00022777"/>
    </source>
</evidence>
<dbReference type="Pfam" id="PF00480">
    <property type="entry name" value="ROK"/>
    <property type="match status" value="1"/>
</dbReference>
<keyword evidence="10" id="KW-1185">Reference proteome</keyword>
<dbReference type="InterPro" id="IPR004654">
    <property type="entry name" value="ROK_glcA"/>
</dbReference>
<dbReference type="PROSITE" id="PS01125">
    <property type="entry name" value="ROK"/>
    <property type="match status" value="1"/>
</dbReference>
<accession>A0ABP7DHN5</accession>
<keyword evidence="4" id="KW-0808">Transferase</keyword>
<dbReference type="InterPro" id="IPR049874">
    <property type="entry name" value="ROK_cs"/>
</dbReference>
<evidence type="ECO:0000256" key="5">
    <source>
        <dbReference type="ARBA" id="ARBA00022741"/>
    </source>
</evidence>
<dbReference type="NCBIfam" id="TIGR00744">
    <property type="entry name" value="ROK_glcA_fam"/>
    <property type="match status" value="1"/>
</dbReference>
<sequence>MSRRLAIGIDIGGTKVAGGVVDETGAITHRTRRDTPHRSTSPSVVENTIVESVEELLGHVDPADVVAVGIGAAGFVAEDRATVVFAPHLSWRNEPLRDALAQRIDLPISVDNDANAAAWAEACFGAARGESHVVVITLGTGIGGALIIDGHVQRGRHGIAGEFGHMQIMPGGIRCECGNRGCWEQYASGNALVREARAMIEAGSPVVADLLSRLGGEPTALTGPFITEAAREGDPTARELLADIGEWLGIGLANLASAFDPGLFVIGGGVSAADEMLIGPAREAFRRQLPGRGYRPEARIVRAVLGSDAGLIGAAELARADH</sequence>
<keyword evidence="7" id="KW-0067">ATP-binding</keyword>
<dbReference type="InterPro" id="IPR000600">
    <property type="entry name" value="ROK"/>
</dbReference>
<dbReference type="PANTHER" id="PTHR18964">
    <property type="entry name" value="ROK (REPRESSOR, ORF, KINASE) FAMILY"/>
    <property type="match status" value="1"/>
</dbReference>
<comment type="caution">
    <text evidence="9">The sequence shown here is derived from an EMBL/GenBank/DDBJ whole genome shotgun (WGS) entry which is preliminary data.</text>
</comment>
<keyword evidence="5" id="KW-0547">Nucleotide-binding</keyword>